<feature type="region of interest" description="Disordered" evidence="1">
    <location>
        <begin position="61"/>
        <end position="94"/>
    </location>
</feature>
<dbReference type="OrthoDB" id="3731485at2"/>
<dbReference type="AlphaFoldDB" id="A0A4R6JI09"/>
<gene>
    <name evidence="2" type="ORF">EV643_12861</name>
</gene>
<evidence type="ECO:0000313" key="3">
    <source>
        <dbReference type="Proteomes" id="UP000295388"/>
    </source>
</evidence>
<dbReference type="Proteomes" id="UP000295388">
    <property type="component" value="Unassembled WGS sequence"/>
</dbReference>
<protein>
    <submittedName>
        <fullName evidence="2">Uncharacterized protein</fullName>
    </submittedName>
</protein>
<sequence>MADEHVAYFWDREDADAVAEALGGEVRRERFHGEDDDEDHPWVVLLPTPTDSDQLETLLHSHDGWLESPTTEPPPPTPPPLPTQPRRLKHTPPT</sequence>
<comment type="caution">
    <text evidence="2">The sequence shown here is derived from an EMBL/GenBank/DDBJ whole genome shotgun (WGS) entry which is preliminary data.</text>
</comment>
<dbReference type="RefSeq" id="WP_133804987.1">
    <property type="nucleotide sequence ID" value="NZ_SNWQ01000028.1"/>
</dbReference>
<feature type="compositionally biased region" description="Pro residues" evidence="1">
    <location>
        <begin position="71"/>
        <end position="83"/>
    </location>
</feature>
<name>A0A4R6JI09_9ACTN</name>
<dbReference type="EMBL" id="SNWQ01000028">
    <property type="protein sequence ID" value="TDO34276.1"/>
    <property type="molecule type" value="Genomic_DNA"/>
</dbReference>
<organism evidence="2 3">
    <name type="scientific">Kribbella caucasensis</name>
    <dbReference type="NCBI Taxonomy" id="2512215"/>
    <lineage>
        <taxon>Bacteria</taxon>
        <taxon>Bacillati</taxon>
        <taxon>Actinomycetota</taxon>
        <taxon>Actinomycetes</taxon>
        <taxon>Propionibacteriales</taxon>
        <taxon>Kribbellaceae</taxon>
        <taxon>Kribbella</taxon>
    </lineage>
</organism>
<proteinExistence type="predicted"/>
<evidence type="ECO:0000313" key="2">
    <source>
        <dbReference type="EMBL" id="TDO34276.1"/>
    </source>
</evidence>
<accession>A0A4R6JI09</accession>
<reference evidence="2 3" key="1">
    <citation type="submission" date="2019-03" db="EMBL/GenBank/DDBJ databases">
        <title>Genomic Encyclopedia of Type Strains, Phase III (KMG-III): the genomes of soil and plant-associated and newly described type strains.</title>
        <authorList>
            <person name="Whitman W."/>
        </authorList>
    </citation>
    <scope>NUCLEOTIDE SEQUENCE [LARGE SCALE GENOMIC DNA]</scope>
    <source>
        <strain evidence="2 3">VKM Ac-2527</strain>
    </source>
</reference>
<keyword evidence="3" id="KW-1185">Reference proteome</keyword>
<evidence type="ECO:0000256" key="1">
    <source>
        <dbReference type="SAM" id="MobiDB-lite"/>
    </source>
</evidence>